<evidence type="ECO:0000256" key="2">
    <source>
        <dbReference type="SAM" id="Phobius"/>
    </source>
</evidence>
<dbReference type="InterPro" id="IPR036366">
    <property type="entry name" value="PGBDSf"/>
</dbReference>
<protein>
    <submittedName>
        <fullName evidence="4">Peptidoglycan-binding protein</fullName>
    </submittedName>
</protein>
<keyword evidence="5" id="KW-1185">Reference proteome</keyword>
<comment type="caution">
    <text evidence="4">The sequence shown here is derived from an EMBL/GenBank/DDBJ whole genome shotgun (WGS) entry which is preliminary data.</text>
</comment>
<evidence type="ECO:0000313" key="5">
    <source>
        <dbReference type="Proteomes" id="UP000621266"/>
    </source>
</evidence>
<proteinExistence type="predicted"/>
<dbReference type="InterPro" id="IPR002477">
    <property type="entry name" value="Peptidoglycan-bd-like"/>
</dbReference>
<dbReference type="Gene3D" id="1.10.101.10">
    <property type="entry name" value="PGBD-like superfamily/PGBD"/>
    <property type="match status" value="1"/>
</dbReference>
<reference evidence="4 5" key="1">
    <citation type="submission" date="2019-10" db="EMBL/GenBank/DDBJ databases">
        <title>Streptomyces tenebrisbrunneis sp.nov., an endogenous actinomycete isolated from of Lycium ruthenicum.</title>
        <authorList>
            <person name="Ma L."/>
        </authorList>
    </citation>
    <scope>NUCLEOTIDE SEQUENCE [LARGE SCALE GENOMIC DNA]</scope>
    <source>
        <strain evidence="4 5">TRM 66187</strain>
    </source>
</reference>
<feature type="compositionally biased region" description="Basic and acidic residues" evidence="1">
    <location>
        <begin position="1"/>
        <end position="25"/>
    </location>
</feature>
<keyword evidence="2" id="KW-0472">Membrane</keyword>
<feature type="compositionally biased region" description="Low complexity" evidence="1">
    <location>
        <begin position="26"/>
        <end position="38"/>
    </location>
</feature>
<evidence type="ECO:0000313" key="4">
    <source>
        <dbReference type="EMBL" id="KAF4407901.1"/>
    </source>
</evidence>
<gene>
    <name evidence="4" type="ORF">GCU69_17175</name>
</gene>
<feature type="region of interest" description="Disordered" evidence="1">
    <location>
        <begin position="1"/>
        <end position="77"/>
    </location>
</feature>
<feature type="transmembrane region" description="Helical" evidence="2">
    <location>
        <begin position="80"/>
        <end position="101"/>
    </location>
</feature>
<feature type="region of interest" description="Disordered" evidence="1">
    <location>
        <begin position="100"/>
        <end position="149"/>
    </location>
</feature>
<dbReference type="Pfam" id="PF01471">
    <property type="entry name" value="PG_binding_1"/>
    <property type="match status" value="1"/>
</dbReference>
<evidence type="ECO:0000256" key="1">
    <source>
        <dbReference type="SAM" id="MobiDB-lite"/>
    </source>
</evidence>
<sequence length="207" mass="21817">MRDRPAPRPRPHDRPAPRSGPRDRPSPGTRPSGSAAPGTHSRARAAARARHAEEDTADLPRIPAGPVYPPRARRGRRPRFRAVLVAGAAGFAAALALQSLGQDGTGERPPSAGAPAPAAPEPGPEAVPPEGAGAAEVLRPGDSGPDVVDLQNRLSRIPDVYTGGSRDGRYDAVLAEAVARFQLWYGIRGDEDGIYGDDTRRDLEART</sequence>
<keyword evidence="2" id="KW-1133">Transmembrane helix</keyword>
<name>A0ABQ7FJC6_9ACTN</name>
<dbReference type="EMBL" id="WHPN01000298">
    <property type="protein sequence ID" value="KAF4407901.1"/>
    <property type="molecule type" value="Genomic_DNA"/>
</dbReference>
<keyword evidence="2" id="KW-0812">Transmembrane</keyword>
<dbReference type="Proteomes" id="UP000621266">
    <property type="component" value="Unassembled WGS sequence"/>
</dbReference>
<accession>A0ABQ7FJC6</accession>
<dbReference type="InterPro" id="IPR036365">
    <property type="entry name" value="PGBD-like_sf"/>
</dbReference>
<feature type="domain" description="Peptidoglycan binding-like" evidence="3">
    <location>
        <begin position="143"/>
        <end position="201"/>
    </location>
</feature>
<feature type="compositionally biased region" description="Low complexity" evidence="1">
    <location>
        <begin position="107"/>
        <end position="116"/>
    </location>
</feature>
<dbReference type="SUPFAM" id="SSF47090">
    <property type="entry name" value="PGBD-like"/>
    <property type="match status" value="1"/>
</dbReference>
<evidence type="ECO:0000259" key="3">
    <source>
        <dbReference type="Pfam" id="PF01471"/>
    </source>
</evidence>
<organism evidence="4 5">
    <name type="scientific">Streptomyces lycii</name>
    <dbReference type="NCBI Taxonomy" id="2654337"/>
    <lineage>
        <taxon>Bacteria</taxon>
        <taxon>Bacillati</taxon>
        <taxon>Actinomycetota</taxon>
        <taxon>Actinomycetes</taxon>
        <taxon>Kitasatosporales</taxon>
        <taxon>Streptomycetaceae</taxon>
        <taxon>Streptomyces</taxon>
    </lineage>
</organism>
<feature type="compositionally biased region" description="Pro residues" evidence="1">
    <location>
        <begin position="117"/>
        <end position="127"/>
    </location>
</feature>